<name>A0A2H6KGE2_9APIC</name>
<feature type="compositionally biased region" description="Low complexity" evidence="3">
    <location>
        <begin position="1"/>
        <end position="21"/>
    </location>
</feature>
<keyword evidence="6" id="KW-0808">Transferase</keyword>
<keyword evidence="7" id="KW-1185">Reference proteome</keyword>
<evidence type="ECO:0000256" key="2">
    <source>
        <dbReference type="ARBA" id="ARBA00023242"/>
    </source>
</evidence>
<dbReference type="GO" id="GO:0032259">
    <property type="term" value="P:methylation"/>
    <property type="evidence" value="ECO:0007669"/>
    <property type="project" value="UniProtKB-KW"/>
</dbReference>
<dbReference type="Proteomes" id="UP000236319">
    <property type="component" value="Unassembled WGS sequence"/>
</dbReference>
<dbReference type="RefSeq" id="XP_028868313.1">
    <property type="nucleotide sequence ID" value="XM_029012480.1"/>
</dbReference>
<feature type="region of interest" description="Disordered" evidence="3">
    <location>
        <begin position="1"/>
        <end position="48"/>
    </location>
</feature>
<gene>
    <name evidence="6" type="ORF">BOVATA_035630</name>
</gene>
<dbReference type="InterPro" id="IPR003347">
    <property type="entry name" value="JmjC_dom"/>
</dbReference>
<dbReference type="GeneID" id="39875840"/>
<evidence type="ECO:0000313" key="6">
    <source>
        <dbReference type="EMBL" id="GBE62070.1"/>
    </source>
</evidence>
<dbReference type="PANTHER" id="PTHR10694:SF113">
    <property type="entry name" value="PROTEIN JUMONJI"/>
    <property type="match status" value="1"/>
</dbReference>
<dbReference type="SMART" id="SM00558">
    <property type="entry name" value="JmjC"/>
    <property type="match status" value="1"/>
</dbReference>
<dbReference type="Gene3D" id="2.60.120.650">
    <property type="entry name" value="Cupin"/>
    <property type="match status" value="1"/>
</dbReference>
<dbReference type="Pfam" id="PF02373">
    <property type="entry name" value="JmjC"/>
    <property type="match status" value="1"/>
</dbReference>
<dbReference type="InterPro" id="IPR003349">
    <property type="entry name" value="JmjN"/>
</dbReference>
<comment type="subcellular location">
    <subcellularLocation>
        <location evidence="1">Nucleus</location>
    </subcellularLocation>
</comment>
<dbReference type="VEuPathDB" id="PiroplasmaDB:BOVATA_035630"/>
<evidence type="ECO:0000256" key="3">
    <source>
        <dbReference type="SAM" id="MobiDB-lite"/>
    </source>
</evidence>
<dbReference type="PROSITE" id="PS51184">
    <property type="entry name" value="JMJC"/>
    <property type="match status" value="1"/>
</dbReference>
<dbReference type="PROSITE" id="PS51183">
    <property type="entry name" value="JMJN"/>
    <property type="match status" value="1"/>
</dbReference>
<evidence type="ECO:0000259" key="5">
    <source>
        <dbReference type="PROSITE" id="PS51184"/>
    </source>
</evidence>
<dbReference type="AlphaFoldDB" id="A0A2H6KGE2"/>
<evidence type="ECO:0000259" key="4">
    <source>
        <dbReference type="PROSITE" id="PS51183"/>
    </source>
</evidence>
<dbReference type="GO" id="GO:0010468">
    <property type="term" value="P:regulation of gene expression"/>
    <property type="evidence" value="ECO:0007669"/>
    <property type="project" value="TreeGrafter"/>
</dbReference>
<dbReference type="SMART" id="SM00545">
    <property type="entry name" value="JmjN"/>
    <property type="match status" value="1"/>
</dbReference>
<keyword evidence="2" id="KW-0539">Nucleus</keyword>
<dbReference type="SUPFAM" id="SSF51197">
    <property type="entry name" value="Clavaminate synthase-like"/>
    <property type="match status" value="1"/>
</dbReference>
<reference evidence="6 7" key="1">
    <citation type="journal article" date="2017" name="BMC Genomics">
        <title>Whole-genome assembly of Babesia ovata and comparative genomics between closely related pathogens.</title>
        <authorList>
            <person name="Yamagishi J."/>
            <person name="Asada M."/>
            <person name="Hakimi H."/>
            <person name="Tanaka T.Q."/>
            <person name="Sugimoto C."/>
            <person name="Kawazu S."/>
        </authorList>
    </citation>
    <scope>NUCLEOTIDE SEQUENCE [LARGE SCALE GENOMIC DNA]</scope>
    <source>
        <strain evidence="6 7">Miyake</strain>
    </source>
</reference>
<evidence type="ECO:0000256" key="1">
    <source>
        <dbReference type="ARBA" id="ARBA00004123"/>
    </source>
</evidence>
<proteinExistence type="predicted"/>
<keyword evidence="6" id="KW-0489">Methyltransferase</keyword>
<dbReference type="Pfam" id="PF02375">
    <property type="entry name" value="JmjN"/>
    <property type="match status" value="1"/>
</dbReference>
<accession>A0A2H6KGE2</accession>
<organism evidence="6 7">
    <name type="scientific">Babesia ovata</name>
    <dbReference type="NCBI Taxonomy" id="189622"/>
    <lineage>
        <taxon>Eukaryota</taxon>
        <taxon>Sar</taxon>
        <taxon>Alveolata</taxon>
        <taxon>Apicomplexa</taxon>
        <taxon>Aconoidasida</taxon>
        <taxon>Piroplasmida</taxon>
        <taxon>Babesiidae</taxon>
        <taxon>Babesia</taxon>
    </lineage>
</organism>
<dbReference type="EMBL" id="BDSA01000004">
    <property type="protein sequence ID" value="GBE62070.1"/>
    <property type="molecule type" value="Genomic_DNA"/>
</dbReference>
<dbReference type="GO" id="GO:0000785">
    <property type="term" value="C:chromatin"/>
    <property type="evidence" value="ECO:0007669"/>
    <property type="project" value="TreeGrafter"/>
</dbReference>
<dbReference type="GO" id="GO:0034647">
    <property type="term" value="F:histone H3K4me/H3K4me2/H3K4me3 demethylase activity"/>
    <property type="evidence" value="ECO:0007669"/>
    <property type="project" value="TreeGrafter"/>
</dbReference>
<sequence>MESAGEALSRTTSSASESSSEPEYRPKKAKASPAKGTGDSPQVCRRSTRVTRRPSFFKVVHETRADRDMMAAIKRSRIETHGSHTEYQSLVEVPTIYATAEEFKNPITLWTKYSHLGDKYGAVKIIPVAGWRGTCPLDTGSMKFKVREQRLENLGNGKGFSHPNYDWDCERMKAEDLALKLDLFGCEDPTVKEVEAMYWGLVKKGSGQLVVKYAADLNVYSPEFEDSLIDVTGTAAETDVWNMRNLSKCPGSLLRYCDQVIPGVNSPWFYIGMCLTSFCWHTEDNYFGAVNYHHWGAPKVWYVVPARKTSRLEKLLKNYSAHESEEFALYSLRIQVPPDVLIANEIPVYRIVQQENEIVFVWPRAYHSGFNTGFNGNEACNIAPVSWLPIGYKSYIDYKFRRKTCISFYSLVMSGVCNYRDFGAMDLARMIHSLAELICQEFALRSCVPYPQVQMYLHLDSPDAFDVQKFMNEACLQGKMRAKPSCYTLV</sequence>
<dbReference type="OrthoDB" id="9547406at2759"/>
<feature type="domain" description="JmjN" evidence="4">
    <location>
        <begin position="93"/>
        <end position="134"/>
    </location>
</feature>
<dbReference type="GO" id="GO:0005634">
    <property type="term" value="C:nucleus"/>
    <property type="evidence" value="ECO:0007669"/>
    <property type="project" value="UniProtKB-SubCell"/>
</dbReference>
<protein>
    <submittedName>
        <fullName evidence="6">Histone lysine demethylase, putative</fullName>
    </submittedName>
</protein>
<comment type="caution">
    <text evidence="6">The sequence shown here is derived from an EMBL/GenBank/DDBJ whole genome shotgun (WGS) entry which is preliminary data.</text>
</comment>
<evidence type="ECO:0000313" key="7">
    <source>
        <dbReference type="Proteomes" id="UP000236319"/>
    </source>
</evidence>
<dbReference type="PANTHER" id="PTHR10694">
    <property type="entry name" value="LYSINE-SPECIFIC DEMETHYLASE"/>
    <property type="match status" value="1"/>
</dbReference>
<dbReference type="GO" id="GO:0008168">
    <property type="term" value="F:methyltransferase activity"/>
    <property type="evidence" value="ECO:0007669"/>
    <property type="project" value="UniProtKB-KW"/>
</dbReference>
<feature type="domain" description="JmjC" evidence="5">
    <location>
        <begin position="235"/>
        <end position="399"/>
    </location>
</feature>